<dbReference type="AlphaFoldDB" id="A0A1M6MUL2"/>
<name>A0A1M6MUL2_9BACT</name>
<proteinExistence type="predicted"/>
<evidence type="ECO:0000256" key="1">
    <source>
        <dbReference type="SAM" id="MobiDB-lite"/>
    </source>
</evidence>
<dbReference type="NCBIfam" id="TIGR01451">
    <property type="entry name" value="B_ant_repeat"/>
    <property type="match status" value="1"/>
</dbReference>
<sequence>MKQKITQQRRIQRAWLHAPALVFLIVMGLGLALAAMPDAGTKIVNQGSVFYTDENGEDRQASTNLVTLTIRQVYAASLEGDRSAYASPDGEALMFHTLTNQGNGQDVYCVSVAEAAGDSGDFERLQVVLDENQNGAVDDNEEVLHISGQAGYGTVTLDRGSAASLIVVGKVPFGAVDAQNYGAVLTVQAQEGTGACQNGGVTDGGANADGSADTNQDTVIITNDGVLTITKTSVYQESGAGTADDTILYTVRIENQGANDAKDVAVTDDLPIGTAYQDASLAVNGDWTTNAGDDGNDGLDGQEPTHDAAVPGTISGLIDLLPAGDSVSFSYVVDLDDDLEGGALIQNFATCQGDLDNDPLTTEPEVKSNTTEDLFPKVYGVEIADTGAGALAGVNDGGDDDAANDSQLVDQVNQGESVIFTNIVTNQGNLEDSFNLAVTATGFPAGTVFVFYNASGEVRLLDTNGDGTIDTGPVASGASVNVIVKAVLPSNASLGGPYTATVTATSALDPSGLPAADTVTETLTTIVSHIVDIANSNPAPGFNDGGVANADTPPAVVNSLSAVPGQTVIFTLYAVNEGSFQDDYELSAWADVTGSVALPDDIQVEFTLPGGETVTHTGPLDSGEVFSYYAKVTSSEDRATGAVTIFFTVKSPVTLAQDVKADQLVVATDESIALSPNQRAPIYPGSVVHYLHLLQNTGNTQEDVTVYVESQSHLRNELEYPTAALGSEVTAWTKTENLNIGDNVVIFDSSAASWITVALVDDGAGGLAIPMDPGDHTNIRVRVQATLNEVEFTRDLLVLRADVAVGSATASVLDITTVNGTQLTITKTGAVDNNCDGTPDTVFGTGTLEALPGECVIWKLEVVNLGQEPICQVEVHDGAVAFTTLDGAPAIISEPAPGGTGSCVVNGQDFDCTVGNPYDIDNNGGNESFCLQPGEQAEIRFRVKVD</sequence>
<evidence type="ECO:0000259" key="2">
    <source>
        <dbReference type="Pfam" id="PF01345"/>
    </source>
</evidence>
<reference evidence="4" key="1">
    <citation type="submission" date="2016-11" db="EMBL/GenBank/DDBJ databases">
        <authorList>
            <person name="Varghese N."/>
            <person name="Submissions S."/>
        </authorList>
    </citation>
    <scope>NUCLEOTIDE SEQUENCE [LARGE SCALE GENOMIC DNA]</scope>
    <source>
        <strain evidence="4">DSM 16219</strain>
    </source>
</reference>
<organism evidence="3 4">
    <name type="scientific">Desulfatibacillum alkenivorans DSM 16219</name>
    <dbReference type="NCBI Taxonomy" id="1121393"/>
    <lineage>
        <taxon>Bacteria</taxon>
        <taxon>Pseudomonadati</taxon>
        <taxon>Thermodesulfobacteriota</taxon>
        <taxon>Desulfobacteria</taxon>
        <taxon>Desulfobacterales</taxon>
        <taxon>Desulfatibacillaceae</taxon>
        <taxon>Desulfatibacillum</taxon>
    </lineage>
</organism>
<dbReference type="OrthoDB" id="28777at2"/>
<gene>
    <name evidence="3" type="ORF">SAMN02745216_02441</name>
</gene>
<dbReference type="InterPro" id="IPR001434">
    <property type="entry name" value="OmcB-like_DUF11"/>
</dbReference>
<dbReference type="STRING" id="1121393.SAMN02745216_02441"/>
<accession>A0A1M6MUL2</accession>
<feature type="domain" description="DUF11" evidence="2">
    <location>
        <begin position="227"/>
        <end position="360"/>
    </location>
</feature>
<evidence type="ECO:0000313" key="4">
    <source>
        <dbReference type="Proteomes" id="UP000183994"/>
    </source>
</evidence>
<dbReference type="EMBL" id="FQZU01000013">
    <property type="protein sequence ID" value="SHJ86973.1"/>
    <property type="molecule type" value="Genomic_DNA"/>
</dbReference>
<dbReference type="Pfam" id="PF01345">
    <property type="entry name" value="DUF11"/>
    <property type="match status" value="1"/>
</dbReference>
<dbReference type="InterPro" id="IPR047589">
    <property type="entry name" value="DUF11_rpt"/>
</dbReference>
<keyword evidence="4" id="KW-1185">Reference proteome</keyword>
<dbReference type="Proteomes" id="UP000183994">
    <property type="component" value="Unassembled WGS sequence"/>
</dbReference>
<feature type="region of interest" description="Disordered" evidence="1">
    <location>
        <begin position="286"/>
        <end position="308"/>
    </location>
</feature>
<evidence type="ECO:0000313" key="3">
    <source>
        <dbReference type="EMBL" id="SHJ86973.1"/>
    </source>
</evidence>
<dbReference type="RefSeq" id="WP_073476113.1">
    <property type="nucleotide sequence ID" value="NZ_FQZU01000013.1"/>
</dbReference>
<protein>
    <submittedName>
        <fullName evidence="3">Conserved repeat domain-containing protein</fullName>
    </submittedName>
</protein>